<organism evidence="5 6">
    <name type="scientific">Geovibrio thiophilus</name>
    <dbReference type="NCBI Taxonomy" id="139438"/>
    <lineage>
        <taxon>Bacteria</taxon>
        <taxon>Pseudomonadati</taxon>
        <taxon>Deferribacterota</taxon>
        <taxon>Deferribacteres</taxon>
        <taxon>Deferribacterales</taxon>
        <taxon>Geovibrionaceae</taxon>
        <taxon>Geovibrio</taxon>
    </lineage>
</organism>
<dbReference type="GO" id="GO:0009214">
    <property type="term" value="P:cyclic nucleotide catabolic process"/>
    <property type="evidence" value="ECO:0007669"/>
    <property type="project" value="UniProtKB-ARBA"/>
</dbReference>
<dbReference type="InterPro" id="IPR052020">
    <property type="entry name" value="Cyclic_di-GMP/3'3'-cGAMP_PDE"/>
</dbReference>
<dbReference type="SMART" id="SM00471">
    <property type="entry name" value="HDc"/>
    <property type="match status" value="1"/>
</dbReference>
<dbReference type="Pfam" id="PF13487">
    <property type="entry name" value="HD_5"/>
    <property type="match status" value="1"/>
</dbReference>
<feature type="domain" description="HD-GYP" evidence="4">
    <location>
        <begin position="144"/>
        <end position="341"/>
    </location>
</feature>
<dbReference type="FunFam" id="1.10.3210.10:FF:000018">
    <property type="entry name" value="Two-component system response regulator"/>
    <property type="match status" value="1"/>
</dbReference>
<dbReference type="PANTHER" id="PTHR45228:SF5">
    <property type="entry name" value="CYCLIC DI-GMP PHOSPHODIESTERASE VC_1348-RELATED"/>
    <property type="match status" value="1"/>
</dbReference>
<dbReference type="InterPro" id="IPR001789">
    <property type="entry name" value="Sig_transdc_resp-reg_receiver"/>
</dbReference>
<sequence>MENRDRRQTVLVVDDVPENIDILSNILKPEFKVKVAINGRKAIEIAEKDMPDIILLDVMMPEISGYEVCRALKSSLVTRSIPVIFITAKGDVEDESMGFSAGGVDYITKPVSAPIVLARVKTQLAMYDHRRMLETMVRERTKELHETRLEIIRRLGFAAEYKDNETGMHVIRMSRYCHLIAKKIGMKEAEAELILSASPMHDVGKIGIPDSILLKPGKLDDDEWQLMKEHPRIGYRIIGGHDSELLQTAATAALTHHEKWDGSGYPEGLKGENIPVIGRITAVADVFDALTSERPYKSAWSIEKAAEYIRNESGRHFEPRLAEAFLKCLPDVIKIRDNFGD</sequence>
<evidence type="ECO:0000313" key="6">
    <source>
        <dbReference type="Proteomes" id="UP000287502"/>
    </source>
</evidence>
<dbReference type="PROSITE" id="PS50110">
    <property type="entry name" value="RESPONSE_REGULATORY"/>
    <property type="match status" value="1"/>
</dbReference>
<dbReference type="Gene3D" id="1.10.3210.10">
    <property type="entry name" value="Hypothetical protein af1432"/>
    <property type="match status" value="1"/>
</dbReference>
<gene>
    <name evidence="5" type="ORF">EP073_08305</name>
</gene>
<dbReference type="Gene3D" id="3.40.50.2300">
    <property type="match status" value="1"/>
</dbReference>
<dbReference type="EMBL" id="CP035108">
    <property type="protein sequence ID" value="QAR33401.1"/>
    <property type="molecule type" value="Genomic_DNA"/>
</dbReference>
<dbReference type="PANTHER" id="PTHR45228">
    <property type="entry name" value="CYCLIC DI-GMP PHOSPHODIESTERASE TM_0186-RELATED"/>
    <property type="match status" value="1"/>
</dbReference>
<dbReference type="KEGG" id="gtl:EP073_08305"/>
<evidence type="ECO:0000256" key="2">
    <source>
        <dbReference type="PROSITE-ProRule" id="PRU00169"/>
    </source>
</evidence>
<dbReference type="AlphaFoldDB" id="A0A410JZC5"/>
<dbReference type="GO" id="GO:0004112">
    <property type="term" value="F:cyclic-nucleotide phosphodiesterase activity"/>
    <property type="evidence" value="ECO:0007669"/>
    <property type="project" value="UniProtKB-ARBA"/>
</dbReference>
<evidence type="ECO:0000259" key="4">
    <source>
        <dbReference type="PROSITE" id="PS51832"/>
    </source>
</evidence>
<dbReference type="GO" id="GO:0000160">
    <property type="term" value="P:phosphorelay signal transduction system"/>
    <property type="evidence" value="ECO:0007669"/>
    <property type="project" value="InterPro"/>
</dbReference>
<dbReference type="Pfam" id="PF00072">
    <property type="entry name" value="Response_reg"/>
    <property type="match status" value="1"/>
</dbReference>
<reference evidence="5 6" key="1">
    <citation type="submission" date="2019-01" db="EMBL/GenBank/DDBJ databases">
        <title>Geovibrio thiophilus DSM 11263, complete genome.</title>
        <authorList>
            <person name="Spring S."/>
            <person name="Bunk B."/>
            <person name="Sproer C."/>
        </authorList>
    </citation>
    <scope>NUCLEOTIDE SEQUENCE [LARGE SCALE GENOMIC DNA]</scope>
    <source>
        <strain evidence="5 6">DSM 11263</strain>
    </source>
</reference>
<dbReference type="InterPro" id="IPR011006">
    <property type="entry name" value="CheY-like_superfamily"/>
</dbReference>
<name>A0A410JZC5_9BACT</name>
<dbReference type="InterPro" id="IPR003607">
    <property type="entry name" value="HD/PDEase_dom"/>
</dbReference>
<dbReference type="SMART" id="SM00448">
    <property type="entry name" value="REC"/>
    <property type="match status" value="1"/>
</dbReference>
<dbReference type="PROSITE" id="PS51832">
    <property type="entry name" value="HD_GYP"/>
    <property type="match status" value="1"/>
</dbReference>
<dbReference type="SUPFAM" id="SSF109604">
    <property type="entry name" value="HD-domain/PDEase-like"/>
    <property type="match status" value="1"/>
</dbReference>
<dbReference type="SUPFAM" id="SSF52172">
    <property type="entry name" value="CheY-like"/>
    <property type="match status" value="1"/>
</dbReference>
<keyword evidence="2" id="KW-0597">Phosphoprotein</keyword>
<dbReference type="OrthoDB" id="9763857at2"/>
<feature type="domain" description="Response regulatory" evidence="3">
    <location>
        <begin position="9"/>
        <end position="124"/>
    </location>
</feature>
<evidence type="ECO:0000313" key="5">
    <source>
        <dbReference type="EMBL" id="QAR33401.1"/>
    </source>
</evidence>
<dbReference type="RefSeq" id="WP_128466687.1">
    <property type="nucleotide sequence ID" value="NZ_CP035108.1"/>
</dbReference>
<feature type="modified residue" description="4-aspartylphosphate" evidence="2">
    <location>
        <position position="57"/>
    </location>
</feature>
<dbReference type="CDD" id="cd19920">
    <property type="entry name" value="REC_PA4781-like"/>
    <property type="match status" value="1"/>
</dbReference>
<accession>A0A410JZC5</accession>
<dbReference type="InterPro" id="IPR037522">
    <property type="entry name" value="HD_GYP_dom"/>
</dbReference>
<keyword evidence="6" id="KW-1185">Reference proteome</keyword>
<dbReference type="CDD" id="cd00077">
    <property type="entry name" value="HDc"/>
    <property type="match status" value="1"/>
</dbReference>
<evidence type="ECO:0000256" key="1">
    <source>
        <dbReference type="ARBA" id="ARBA00022801"/>
    </source>
</evidence>
<evidence type="ECO:0000259" key="3">
    <source>
        <dbReference type="PROSITE" id="PS50110"/>
    </source>
</evidence>
<keyword evidence="1" id="KW-0378">Hydrolase</keyword>
<dbReference type="Proteomes" id="UP000287502">
    <property type="component" value="Chromosome"/>
</dbReference>
<protein>
    <submittedName>
        <fullName evidence="5">Two-component system response regulator</fullName>
    </submittedName>
</protein>
<proteinExistence type="predicted"/>